<name>A0A7T8ERA4_9CAUD</name>
<reference evidence="1 2" key="1">
    <citation type="submission" date="2020-12" db="EMBL/GenBank/DDBJ databases">
        <title>Dynamics of Baltic Sea phages driven by environmental changes.</title>
        <authorList>
            <person name="Hoetzinger M."/>
            <person name="Nilsson E."/>
            <person name="Holmfeldt K."/>
        </authorList>
    </citation>
    <scope>NUCLEOTIDE SEQUENCE [LARGE SCALE GENOMIC DNA]</scope>
</reference>
<dbReference type="Proteomes" id="UP000595566">
    <property type="component" value="Segment"/>
</dbReference>
<evidence type="ECO:0000313" key="1">
    <source>
        <dbReference type="EMBL" id="QQO91749.1"/>
    </source>
</evidence>
<sequence length="89" mass="10168">MEANTTVEEVLDVIAKRQPPGDRWLGLWKDSPREPIEGLVPTLTAYMRATEFKGAYRLEPLEGNLFAIKTQTVTRTPPEPEKFDLYGEF</sequence>
<evidence type="ECO:0000313" key="2">
    <source>
        <dbReference type="Proteomes" id="UP000595566"/>
    </source>
</evidence>
<gene>
    <name evidence="1" type="ORF">immuto26A_70</name>
</gene>
<protein>
    <submittedName>
        <fullName evidence="1">Uncharacterized protein</fullName>
    </submittedName>
</protein>
<dbReference type="EMBL" id="MW353175">
    <property type="protein sequence ID" value="QQO91749.1"/>
    <property type="molecule type" value="Genomic_DNA"/>
</dbReference>
<keyword evidence="2" id="KW-1185">Reference proteome</keyword>
<proteinExistence type="predicted"/>
<accession>A0A7T8ERA4</accession>
<organism evidence="1 2">
    <name type="scientific">Flavobacterium phage vB_FspM_immuto_2-6A</name>
    <dbReference type="NCBI Taxonomy" id="2801477"/>
    <lineage>
        <taxon>Viruses</taxon>
        <taxon>Duplodnaviria</taxon>
        <taxon>Heunggongvirae</taxon>
        <taxon>Uroviricota</taxon>
        <taxon>Caudoviricetes</taxon>
        <taxon>Immutovirus</taxon>
        <taxon>Immutovirus immuto</taxon>
    </lineage>
</organism>